<dbReference type="AlphaFoldDB" id="A0A6J1D9Z1"/>
<evidence type="ECO:0000256" key="1">
    <source>
        <dbReference type="SAM" id="MobiDB-lite"/>
    </source>
</evidence>
<keyword evidence="2" id="KW-0472">Membrane</keyword>
<keyword evidence="3" id="KW-1185">Reference proteome</keyword>
<protein>
    <submittedName>
        <fullName evidence="4">Uncharacterized protein LOC111018723</fullName>
    </submittedName>
</protein>
<dbReference type="GeneID" id="111018723"/>
<sequence length="146" mass="16384">MVHTASSAPLCSFHFRSPSSWRRRPAADHRRAPRCHSGVSDDEENQKDIVEANLTVLRERMEDLRKKERRIPASGGRIEFDNCWSYMSRSDAKLDRDCERKMVKNFALISECLEVISMAGGAVGLVLVGGSLGICLVSLLIRHLSN</sequence>
<accession>A0A6J1D9Z1</accession>
<reference evidence="4" key="1">
    <citation type="submission" date="2025-08" db="UniProtKB">
        <authorList>
            <consortium name="RefSeq"/>
        </authorList>
    </citation>
    <scope>IDENTIFICATION</scope>
    <source>
        <strain evidence="4">OHB3-1</strain>
    </source>
</reference>
<keyword evidence="2" id="KW-0812">Transmembrane</keyword>
<evidence type="ECO:0000313" key="3">
    <source>
        <dbReference type="Proteomes" id="UP000504603"/>
    </source>
</evidence>
<evidence type="ECO:0000256" key="2">
    <source>
        <dbReference type="SAM" id="Phobius"/>
    </source>
</evidence>
<feature type="region of interest" description="Disordered" evidence="1">
    <location>
        <begin position="22"/>
        <end position="44"/>
    </location>
</feature>
<keyword evidence="2" id="KW-1133">Transmembrane helix</keyword>
<dbReference type="Proteomes" id="UP000504603">
    <property type="component" value="Unplaced"/>
</dbReference>
<dbReference type="KEGG" id="mcha:111018723"/>
<feature type="transmembrane region" description="Helical" evidence="2">
    <location>
        <begin position="115"/>
        <end position="141"/>
    </location>
</feature>
<proteinExistence type="predicted"/>
<name>A0A6J1D9Z1_MOMCH</name>
<evidence type="ECO:0000313" key="4">
    <source>
        <dbReference type="RefSeq" id="XP_022150638.1"/>
    </source>
</evidence>
<gene>
    <name evidence="4" type="primary">LOC111018723</name>
</gene>
<dbReference type="PANTHER" id="PTHR38225">
    <property type="entry name" value="PROTEIN, PUTATIVE-RELATED"/>
    <property type="match status" value="1"/>
</dbReference>
<dbReference type="OrthoDB" id="1667576at2759"/>
<dbReference type="PANTHER" id="PTHR38225:SF3">
    <property type="entry name" value="RX N-TERMINAL DOMAIN-CONTAINING PROTEIN"/>
    <property type="match status" value="1"/>
</dbReference>
<organism evidence="3 4">
    <name type="scientific">Momordica charantia</name>
    <name type="common">Bitter gourd</name>
    <name type="synonym">Balsam pear</name>
    <dbReference type="NCBI Taxonomy" id="3673"/>
    <lineage>
        <taxon>Eukaryota</taxon>
        <taxon>Viridiplantae</taxon>
        <taxon>Streptophyta</taxon>
        <taxon>Embryophyta</taxon>
        <taxon>Tracheophyta</taxon>
        <taxon>Spermatophyta</taxon>
        <taxon>Magnoliopsida</taxon>
        <taxon>eudicotyledons</taxon>
        <taxon>Gunneridae</taxon>
        <taxon>Pentapetalae</taxon>
        <taxon>rosids</taxon>
        <taxon>fabids</taxon>
        <taxon>Cucurbitales</taxon>
        <taxon>Cucurbitaceae</taxon>
        <taxon>Momordiceae</taxon>
        <taxon>Momordica</taxon>
    </lineage>
</organism>
<dbReference type="RefSeq" id="XP_022150638.1">
    <property type="nucleotide sequence ID" value="XM_022294946.1"/>
</dbReference>